<comment type="caution">
    <text evidence="2">The sequence shown here is derived from an EMBL/GenBank/DDBJ whole genome shotgun (WGS) entry which is preliminary data.</text>
</comment>
<evidence type="ECO:0000313" key="2">
    <source>
        <dbReference type="EMBL" id="TDW69667.1"/>
    </source>
</evidence>
<gene>
    <name evidence="2" type="ORF">EV653_3693</name>
</gene>
<dbReference type="InterPro" id="IPR029058">
    <property type="entry name" value="AB_hydrolase_fold"/>
</dbReference>
<dbReference type="Proteomes" id="UP000295146">
    <property type="component" value="Unassembled WGS sequence"/>
</dbReference>
<dbReference type="EMBL" id="SODP01000002">
    <property type="protein sequence ID" value="TDW69667.1"/>
    <property type="molecule type" value="Genomic_DNA"/>
</dbReference>
<protein>
    <submittedName>
        <fullName evidence="2">Pimeloyl-ACP methyl ester carboxylesterase</fullName>
    </submittedName>
</protein>
<dbReference type="Pfam" id="PF12697">
    <property type="entry name" value="Abhydrolase_6"/>
    <property type="match status" value="1"/>
</dbReference>
<dbReference type="SUPFAM" id="SSF53474">
    <property type="entry name" value="alpha/beta-Hydrolases"/>
    <property type="match status" value="1"/>
</dbReference>
<dbReference type="InterPro" id="IPR050471">
    <property type="entry name" value="AB_hydrolase"/>
</dbReference>
<reference evidence="2 3" key="1">
    <citation type="submission" date="2019-03" db="EMBL/GenBank/DDBJ databases">
        <title>Genomic Encyclopedia of Type Strains, Phase III (KMG-III): the genomes of soil and plant-associated and newly described type strains.</title>
        <authorList>
            <person name="Whitman W."/>
        </authorList>
    </citation>
    <scope>NUCLEOTIDE SEQUENCE [LARGE SCALE GENOMIC DNA]</scope>
    <source>
        <strain evidence="2 3">VKM Ac-2573</strain>
    </source>
</reference>
<name>A0A4V3GFU9_9ACTN</name>
<dbReference type="Gene3D" id="3.40.50.1820">
    <property type="entry name" value="alpha/beta hydrolase"/>
    <property type="match status" value="1"/>
</dbReference>
<dbReference type="OrthoDB" id="27092at2"/>
<proteinExistence type="predicted"/>
<dbReference type="PANTHER" id="PTHR43433">
    <property type="entry name" value="HYDROLASE, ALPHA/BETA FOLD FAMILY PROTEIN"/>
    <property type="match status" value="1"/>
</dbReference>
<evidence type="ECO:0000259" key="1">
    <source>
        <dbReference type="Pfam" id="PF12697"/>
    </source>
</evidence>
<organism evidence="2 3">
    <name type="scientific">Kribbella pratensis</name>
    <dbReference type="NCBI Taxonomy" id="2512112"/>
    <lineage>
        <taxon>Bacteria</taxon>
        <taxon>Bacillati</taxon>
        <taxon>Actinomycetota</taxon>
        <taxon>Actinomycetes</taxon>
        <taxon>Propionibacteriales</taxon>
        <taxon>Kribbellaceae</taxon>
        <taxon>Kribbella</taxon>
    </lineage>
</organism>
<sequence length="287" mass="30727">MGRTEVWRRALVGGVEVSSTGAGPGVVVIPGNNRRAHHYERLARGLAGVHTVHVVERRGHGASAPRGTAYSVETEADDVLAVMERTGARVVFGHSYGGLIALHVALREPLDALIAYEPGVSIGGSFDASWLDAFAQQLQDGRRVAAMATFLKGTDLLPFRARPLLWAISLLMLRGSGGRETREMMPTTPAEIGEVARLDSDGSRYAGIASRTLLLGGEKSPAYLTGVLPQLATILPSAEYTILPGLDHNAPDLNAPDTIAQQIRLHLVRGERHGYVDHDLEASLHTS</sequence>
<keyword evidence="3" id="KW-1185">Reference proteome</keyword>
<feature type="domain" description="AB hydrolase-1" evidence="1">
    <location>
        <begin position="26"/>
        <end position="261"/>
    </location>
</feature>
<evidence type="ECO:0000313" key="3">
    <source>
        <dbReference type="Proteomes" id="UP000295146"/>
    </source>
</evidence>
<dbReference type="InterPro" id="IPR000073">
    <property type="entry name" value="AB_hydrolase_1"/>
</dbReference>
<dbReference type="RefSeq" id="WP_134104948.1">
    <property type="nucleotide sequence ID" value="NZ_SODP01000002.1"/>
</dbReference>
<dbReference type="AlphaFoldDB" id="A0A4V3GFU9"/>
<dbReference type="PANTHER" id="PTHR43433:SF5">
    <property type="entry name" value="AB HYDROLASE-1 DOMAIN-CONTAINING PROTEIN"/>
    <property type="match status" value="1"/>
</dbReference>
<accession>A0A4V3GFU9</accession>
<dbReference type="GO" id="GO:0003824">
    <property type="term" value="F:catalytic activity"/>
    <property type="evidence" value="ECO:0007669"/>
    <property type="project" value="UniProtKB-ARBA"/>
</dbReference>